<reference evidence="3 4" key="1">
    <citation type="submission" date="2020-02" db="EMBL/GenBank/DDBJ databases">
        <title>Whole-genome analyses of novel actinobacteria.</title>
        <authorList>
            <person name="Sahin N."/>
            <person name="Tokatli A."/>
        </authorList>
    </citation>
    <scope>NUCLEOTIDE SEQUENCE [LARGE SCALE GENOMIC DNA]</scope>
    <source>
        <strain evidence="3 4">YC504</strain>
    </source>
</reference>
<dbReference type="Pfam" id="PF26604">
    <property type="entry name" value="CBU_0592"/>
    <property type="match status" value="1"/>
</dbReference>
<feature type="domain" description="CBU-0592-like" evidence="2">
    <location>
        <begin position="4"/>
        <end position="76"/>
    </location>
</feature>
<sequence length="85" mass="9000">MSQSVQFIGALLVLASCLPARLGRLAPGATPRLWLRFVGASLITMDAFAEQQWGFLLLGGACALYALVGLVDWARGRPSAGREPA</sequence>
<keyword evidence="1" id="KW-1133">Transmembrane helix</keyword>
<name>A0A6G4XN90_9ACTN</name>
<feature type="transmembrane region" description="Helical" evidence="1">
    <location>
        <begin position="52"/>
        <end position="74"/>
    </location>
</feature>
<keyword evidence="1" id="KW-0472">Membrane</keyword>
<evidence type="ECO:0000256" key="1">
    <source>
        <dbReference type="SAM" id="Phobius"/>
    </source>
</evidence>
<evidence type="ECO:0000313" key="4">
    <source>
        <dbReference type="Proteomes" id="UP000481109"/>
    </source>
</evidence>
<keyword evidence="4" id="KW-1185">Reference proteome</keyword>
<accession>A0A6G4XN90</accession>
<dbReference type="EMBL" id="JAAKZW010000129">
    <property type="protein sequence ID" value="NGO79046.1"/>
    <property type="molecule type" value="Genomic_DNA"/>
</dbReference>
<dbReference type="RefSeq" id="WP_165334493.1">
    <property type="nucleotide sequence ID" value="NZ_JAAKZW010000129.1"/>
</dbReference>
<comment type="caution">
    <text evidence="3">The sequence shown here is derived from an EMBL/GenBank/DDBJ whole genome shotgun (WGS) entry which is preliminary data.</text>
</comment>
<keyword evidence="1" id="KW-0812">Transmembrane</keyword>
<organism evidence="3 4">
    <name type="scientific">Streptomyces mesophilus</name>
    <dbReference type="NCBI Taxonomy" id="1775132"/>
    <lineage>
        <taxon>Bacteria</taxon>
        <taxon>Bacillati</taxon>
        <taxon>Actinomycetota</taxon>
        <taxon>Actinomycetes</taxon>
        <taxon>Kitasatosporales</taxon>
        <taxon>Streptomycetaceae</taxon>
        <taxon>Streptomyces</taxon>
    </lineage>
</organism>
<gene>
    <name evidence="3" type="ORF">G6045_25815</name>
</gene>
<dbReference type="AlphaFoldDB" id="A0A6G4XN90"/>
<proteinExistence type="predicted"/>
<evidence type="ECO:0000313" key="3">
    <source>
        <dbReference type="EMBL" id="NGO79046.1"/>
    </source>
</evidence>
<evidence type="ECO:0000259" key="2">
    <source>
        <dbReference type="Pfam" id="PF26604"/>
    </source>
</evidence>
<dbReference type="InterPro" id="IPR058058">
    <property type="entry name" value="CBU_0592-like"/>
</dbReference>
<dbReference type="Proteomes" id="UP000481109">
    <property type="component" value="Unassembled WGS sequence"/>
</dbReference>
<protein>
    <recommendedName>
        <fullName evidence="2">CBU-0592-like domain-containing protein</fullName>
    </recommendedName>
</protein>